<keyword evidence="1" id="KW-0677">Repeat</keyword>
<evidence type="ECO:0000256" key="1">
    <source>
        <dbReference type="ARBA" id="ARBA00022737"/>
    </source>
</evidence>
<dbReference type="STRING" id="403677.D0NEZ6"/>
<dbReference type="RefSeq" id="XP_002902113.1">
    <property type="nucleotide sequence ID" value="XM_002902067.1"/>
</dbReference>
<feature type="transmembrane region" description="Helical" evidence="3">
    <location>
        <begin position="242"/>
        <end position="261"/>
    </location>
</feature>
<feature type="transmembrane region" description="Helical" evidence="3">
    <location>
        <begin position="33"/>
        <end position="51"/>
    </location>
</feature>
<dbReference type="Proteomes" id="UP000006643">
    <property type="component" value="Unassembled WGS sequence"/>
</dbReference>
<dbReference type="PANTHER" id="PTHR44227:SF3">
    <property type="entry name" value="PROTEIN O-MANNOSYL-TRANSFERASE TMTC4"/>
    <property type="match status" value="1"/>
</dbReference>
<evidence type="ECO:0000256" key="2">
    <source>
        <dbReference type="ARBA" id="ARBA00022803"/>
    </source>
</evidence>
<dbReference type="OrthoDB" id="195091at2759"/>
<protein>
    <recommendedName>
        <fullName evidence="6">Transmembrane protein</fullName>
    </recommendedName>
</protein>
<keyword evidence="5" id="KW-1185">Reference proteome</keyword>
<accession>D0NEZ6</accession>
<proteinExistence type="predicted"/>
<keyword evidence="2" id="KW-0802">TPR repeat</keyword>
<dbReference type="InParanoid" id="D0NEZ6"/>
<organism evidence="4 5">
    <name type="scientific">Phytophthora infestans (strain T30-4)</name>
    <name type="common">Potato late blight agent</name>
    <dbReference type="NCBI Taxonomy" id="403677"/>
    <lineage>
        <taxon>Eukaryota</taxon>
        <taxon>Sar</taxon>
        <taxon>Stramenopiles</taxon>
        <taxon>Oomycota</taxon>
        <taxon>Peronosporomycetes</taxon>
        <taxon>Peronosporales</taxon>
        <taxon>Peronosporaceae</taxon>
        <taxon>Phytophthora</taxon>
    </lineage>
</organism>
<feature type="transmembrane region" description="Helical" evidence="3">
    <location>
        <begin position="6"/>
        <end position="26"/>
    </location>
</feature>
<keyword evidence="3" id="KW-1133">Transmembrane helix</keyword>
<dbReference type="GO" id="GO:0000030">
    <property type="term" value="F:mannosyltransferase activity"/>
    <property type="evidence" value="ECO:0007669"/>
    <property type="project" value="TreeGrafter"/>
</dbReference>
<feature type="transmembrane region" description="Helical" evidence="3">
    <location>
        <begin position="201"/>
        <end position="221"/>
    </location>
</feature>
<gene>
    <name evidence="4" type="ORF">PITG_10291</name>
</gene>
<feature type="transmembrane region" description="Helical" evidence="3">
    <location>
        <begin position="317"/>
        <end position="335"/>
    </location>
</feature>
<keyword evidence="3" id="KW-0472">Membrane</keyword>
<keyword evidence="3" id="KW-0812">Transmembrane</keyword>
<evidence type="ECO:0008006" key="6">
    <source>
        <dbReference type="Google" id="ProtNLM"/>
    </source>
</evidence>
<feature type="transmembrane region" description="Helical" evidence="3">
    <location>
        <begin position="373"/>
        <end position="393"/>
    </location>
</feature>
<dbReference type="InterPro" id="IPR052346">
    <property type="entry name" value="O-mannosyl-transferase_TMTC"/>
</dbReference>
<evidence type="ECO:0000256" key="3">
    <source>
        <dbReference type="SAM" id="Phobius"/>
    </source>
</evidence>
<dbReference type="AlphaFoldDB" id="D0NEZ6"/>
<evidence type="ECO:0000313" key="5">
    <source>
        <dbReference type="Proteomes" id="UP000006643"/>
    </source>
</evidence>
<dbReference type="GO" id="GO:0035269">
    <property type="term" value="P:protein O-linked glycosylation via mannose"/>
    <property type="evidence" value="ECO:0007669"/>
    <property type="project" value="TreeGrafter"/>
</dbReference>
<evidence type="ECO:0000313" key="4">
    <source>
        <dbReference type="EMBL" id="EEY56785.1"/>
    </source>
</evidence>
<feature type="transmembrane region" description="Helical" evidence="3">
    <location>
        <begin position="174"/>
        <end position="195"/>
    </location>
</feature>
<name>D0NEZ6_PHYIT</name>
<dbReference type="OMA" id="FTMTKIN"/>
<reference evidence="5" key="1">
    <citation type="journal article" date="2009" name="Nature">
        <title>Genome sequence and analysis of the Irish potato famine pathogen Phytophthora infestans.</title>
        <authorList>
            <consortium name="The Broad Institute Genome Sequencing Platform"/>
            <person name="Haas B.J."/>
            <person name="Kamoun S."/>
            <person name="Zody M.C."/>
            <person name="Jiang R.H."/>
            <person name="Handsaker R.E."/>
            <person name="Cano L.M."/>
            <person name="Grabherr M."/>
            <person name="Kodira C.D."/>
            <person name="Raffaele S."/>
            <person name="Torto-Alalibo T."/>
            <person name="Bozkurt T.O."/>
            <person name="Ah-Fong A.M."/>
            <person name="Alvarado L."/>
            <person name="Anderson V.L."/>
            <person name="Armstrong M.R."/>
            <person name="Avrova A."/>
            <person name="Baxter L."/>
            <person name="Beynon J."/>
            <person name="Boevink P.C."/>
            <person name="Bollmann S.R."/>
            <person name="Bos J.I."/>
            <person name="Bulone V."/>
            <person name="Cai G."/>
            <person name="Cakir C."/>
            <person name="Carrington J.C."/>
            <person name="Chawner M."/>
            <person name="Conti L."/>
            <person name="Costanzo S."/>
            <person name="Ewan R."/>
            <person name="Fahlgren N."/>
            <person name="Fischbach M.A."/>
            <person name="Fugelstad J."/>
            <person name="Gilroy E.M."/>
            <person name="Gnerre S."/>
            <person name="Green P.J."/>
            <person name="Grenville-Briggs L.J."/>
            <person name="Griffith J."/>
            <person name="Grunwald N.J."/>
            <person name="Horn K."/>
            <person name="Horner N.R."/>
            <person name="Hu C.H."/>
            <person name="Huitema E."/>
            <person name="Jeong D.H."/>
            <person name="Jones A.M."/>
            <person name="Jones J.D."/>
            <person name="Jones R.W."/>
            <person name="Karlsson E.K."/>
            <person name="Kunjeti S.G."/>
            <person name="Lamour K."/>
            <person name="Liu Z."/>
            <person name="Ma L."/>
            <person name="Maclean D."/>
            <person name="Chibucos M.C."/>
            <person name="McDonald H."/>
            <person name="McWalters J."/>
            <person name="Meijer H.J."/>
            <person name="Morgan W."/>
            <person name="Morris P.F."/>
            <person name="Munro C.A."/>
            <person name="O'Neill K."/>
            <person name="Ospina-Giraldo M."/>
            <person name="Pinzon A."/>
            <person name="Pritchard L."/>
            <person name="Ramsahoye B."/>
            <person name="Ren Q."/>
            <person name="Restrepo S."/>
            <person name="Roy S."/>
            <person name="Sadanandom A."/>
            <person name="Savidor A."/>
            <person name="Schornack S."/>
            <person name="Schwartz D.C."/>
            <person name="Schumann U.D."/>
            <person name="Schwessinger B."/>
            <person name="Seyer L."/>
            <person name="Sharpe T."/>
            <person name="Silvar C."/>
            <person name="Song J."/>
            <person name="Studholme D.J."/>
            <person name="Sykes S."/>
            <person name="Thines M."/>
            <person name="van de Vondervoort P.J."/>
            <person name="Phuntumart V."/>
            <person name="Wawra S."/>
            <person name="Weide R."/>
            <person name="Win J."/>
            <person name="Young C."/>
            <person name="Zhou S."/>
            <person name="Fry W."/>
            <person name="Meyers B.C."/>
            <person name="van West P."/>
            <person name="Ristaino J."/>
            <person name="Govers F."/>
            <person name="Birch P.R."/>
            <person name="Whisson S.C."/>
            <person name="Judelson H.S."/>
            <person name="Nusbaum C."/>
        </authorList>
    </citation>
    <scope>NUCLEOTIDE SEQUENCE [LARGE SCALE GENOMIC DNA]</scope>
    <source>
        <strain evidence="5">T30-4</strain>
    </source>
</reference>
<dbReference type="eggNOG" id="ENOG502RZ10">
    <property type="taxonomic scope" value="Eukaryota"/>
</dbReference>
<feature type="transmembrane region" description="Helical" evidence="3">
    <location>
        <begin position="344"/>
        <end position="361"/>
    </location>
</feature>
<dbReference type="GeneID" id="9473928"/>
<dbReference type="KEGG" id="pif:PITG_10291"/>
<dbReference type="HOGENOM" id="CLU_026616_0_0_1"/>
<sequence length="428" mass="47954">MVSILRLYLAHVLIPLLIASTAKMRLVVSTGEVILCVCALALALYLSPFFIDEVNANASNAWEFLLVWDDEENFLENKVIRSGLNVTNLYAMFTMTKINVYEPFGWILKAIQVQVVGLDSWWIRIVSTALHFVAAAVLARTSAQLLNIMALLSDIKARISVDKVTGLRRERNRWYGCCISAMIFAIHPIHVEVIAWPSAQPYTLCALLSSLTLYVYVQALYRRLCKVHNGKVNAIAKLMKSVFVGGGQSDLLCCVTLVSNYNGMHPDTDLFSLTLSERVLKATTMPAWVLRRILWPAKLRPHYQLRPGVLSLTNSDYLLSLSVSMALVLFTIWLFRHRQAPQHLLALAYFAIMVLPVSGLIQHGMVSAGCDRYAYFCSIVFVPYGGSLLAQLFGDQEENVKDQEPENSQTQRKHEHTTIGISAVFLLG</sequence>
<dbReference type="GO" id="GO:0030968">
    <property type="term" value="P:endoplasmic reticulum unfolded protein response"/>
    <property type="evidence" value="ECO:0007669"/>
    <property type="project" value="TreeGrafter"/>
</dbReference>
<dbReference type="EMBL" id="DS028135">
    <property type="protein sequence ID" value="EEY56785.1"/>
    <property type="molecule type" value="Genomic_DNA"/>
</dbReference>
<dbReference type="VEuPathDB" id="FungiDB:PITG_10291"/>
<dbReference type="GO" id="GO:0005783">
    <property type="term" value="C:endoplasmic reticulum"/>
    <property type="evidence" value="ECO:0007669"/>
    <property type="project" value="TreeGrafter"/>
</dbReference>
<dbReference type="PANTHER" id="PTHR44227">
    <property type="match status" value="1"/>
</dbReference>